<dbReference type="GO" id="GO:0070390">
    <property type="term" value="C:transcription export complex 2"/>
    <property type="evidence" value="ECO:0007669"/>
    <property type="project" value="TreeGrafter"/>
</dbReference>
<comment type="caution">
    <text evidence="3">The sequence shown here is derived from an EMBL/GenBank/DDBJ whole genome shotgun (WGS) entry which is preliminary data.</text>
</comment>
<feature type="compositionally biased region" description="Low complexity" evidence="1">
    <location>
        <begin position="73"/>
        <end position="83"/>
    </location>
</feature>
<dbReference type="FunFam" id="1.25.40.990:FF:000004">
    <property type="entry name" value="Putative peptidase C48 domain family protein"/>
    <property type="match status" value="1"/>
</dbReference>
<gene>
    <name evidence="3" type="ORF">KI387_026950</name>
</gene>
<feature type="compositionally biased region" description="Basic and acidic residues" evidence="1">
    <location>
        <begin position="89"/>
        <end position="110"/>
    </location>
</feature>
<dbReference type="InterPro" id="IPR000717">
    <property type="entry name" value="PCI_dom"/>
</dbReference>
<sequence length="737" mass="84199">MVEMAFKSFGRNSGPLAPPKKPISFGFSDQSQSQSPPQILGRTSSASPPRSRPKPRNSPSPPRDRSAHEALNPTPRSRSRSISPTPPNEDEHQREMEAKARRLARFKTELDNPIGSSSPPLERHHQQQQQQATPPQKKEVDETMDYEDTEPILGSCPDMCPESELGERERKGDLDKFERLHGDRNLTDKSLAVKKYNRTAEREASLIRPLPVLQMTIDHLLKLIDRSYDDEFLSIYNFLWDRMRAIRMDLRIQHIFNQDAIAMHEQMIRFHIVAMHEFCEYTKGEGFSEGFDAHLNIEQMNKASVDLFQMYDDHRKCGVPVPTEQEFRGYYTLLKLDKHPGYKVEPAELSLDLAKMTCEMRNTKEVLFARDVARASRSGNYIAFFRLAKRATYLQACLMHAHFAKLRTQALASLHSALQKNQGIPAAQIVKWLAMEGEDIEGLLEYHGFSLKQFEDLYMVKEGPFFNGNIDFPTKRSQLVHQKRSAKVVNDVISPGEVPTVDGTSHMVKTLDAETDRLSNKAKDSDGPAFISTVSPEDEMPDYEEDALPNDDGKVEDWEMPEPFGSHHTKMVEDADKFEIRSPIPNFGAEPTIPRSGVGKRTIHWSKPLQEQQVKKKCRNVPELDAEINKSFLALKENFGNVFEREEAVRLIVHDTNEMRGTETTKDWIVVKAKHQEEEAKMAMWKAEADSAKLKVLLRRWKRRASKNAESRHVRRLKANEALNSLLVGPPVRSNKG</sequence>
<dbReference type="AlphaFoldDB" id="A0AA38L8K2"/>
<dbReference type="InterPro" id="IPR045107">
    <property type="entry name" value="SAC3/GANP/THP3"/>
</dbReference>
<feature type="region of interest" description="Disordered" evidence="1">
    <location>
        <begin position="518"/>
        <end position="543"/>
    </location>
</feature>
<feature type="region of interest" description="Disordered" evidence="1">
    <location>
        <begin position="1"/>
        <end position="169"/>
    </location>
</feature>
<accession>A0AA38L8K2</accession>
<dbReference type="Gene3D" id="1.25.40.990">
    <property type="match status" value="1"/>
</dbReference>
<feature type="compositionally biased region" description="Low complexity" evidence="1">
    <location>
        <begin position="28"/>
        <end position="49"/>
    </location>
</feature>
<proteinExistence type="predicted"/>
<dbReference type="PANTHER" id="PTHR12436">
    <property type="entry name" value="80 KDA MCM3-ASSOCIATED PROTEIN"/>
    <property type="match status" value="1"/>
</dbReference>
<keyword evidence="4" id="KW-1185">Reference proteome</keyword>
<feature type="domain" description="PCI" evidence="2">
    <location>
        <begin position="296"/>
        <end position="484"/>
    </location>
</feature>
<dbReference type="Proteomes" id="UP000824469">
    <property type="component" value="Unassembled WGS sequence"/>
</dbReference>
<dbReference type="InterPro" id="IPR005062">
    <property type="entry name" value="SAC3/GANP/THP3_conserved"/>
</dbReference>
<protein>
    <recommendedName>
        <fullName evidence="2">PCI domain-containing protein</fullName>
    </recommendedName>
</protein>
<name>A0AA38L8K2_TAXCH</name>
<feature type="non-terminal residue" evidence="3">
    <location>
        <position position="1"/>
    </location>
</feature>
<organism evidence="3 4">
    <name type="scientific">Taxus chinensis</name>
    <name type="common">Chinese yew</name>
    <name type="synonym">Taxus wallichiana var. chinensis</name>
    <dbReference type="NCBI Taxonomy" id="29808"/>
    <lineage>
        <taxon>Eukaryota</taxon>
        <taxon>Viridiplantae</taxon>
        <taxon>Streptophyta</taxon>
        <taxon>Embryophyta</taxon>
        <taxon>Tracheophyta</taxon>
        <taxon>Spermatophyta</taxon>
        <taxon>Pinopsida</taxon>
        <taxon>Pinidae</taxon>
        <taxon>Conifers II</taxon>
        <taxon>Cupressales</taxon>
        <taxon>Taxaceae</taxon>
        <taxon>Taxus</taxon>
    </lineage>
</organism>
<dbReference type="GO" id="GO:0006406">
    <property type="term" value="P:mRNA export from nucleus"/>
    <property type="evidence" value="ECO:0007669"/>
    <property type="project" value="TreeGrafter"/>
</dbReference>
<evidence type="ECO:0000259" key="2">
    <source>
        <dbReference type="PROSITE" id="PS50250"/>
    </source>
</evidence>
<evidence type="ECO:0000256" key="1">
    <source>
        <dbReference type="SAM" id="MobiDB-lite"/>
    </source>
</evidence>
<evidence type="ECO:0000313" key="4">
    <source>
        <dbReference type="Proteomes" id="UP000824469"/>
    </source>
</evidence>
<reference evidence="3 4" key="1">
    <citation type="journal article" date="2021" name="Nat. Plants">
        <title>The Taxus genome provides insights into paclitaxel biosynthesis.</title>
        <authorList>
            <person name="Xiong X."/>
            <person name="Gou J."/>
            <person name="Liao Q."/>
            <person name="Li Y."/>
            <person name="Zhou Q."/>
            <person name="Bi G."/>
            <person name="Li C."/>
            <person name="Du R."/>
            <person name="Wang X."/>
            <person name="Sun T."/>
            <person name="Guo L."/>
            <person name="Liang H."/>
            <person name="Lu P."/>
            <person name="Wu Y."/>
            <person name="Zhang Z."/>
            <person name="Ro D.K."/>
            <person name="Shang Y."/>
            <person name="Huang S."/>
            <person name="Yan J."/>
        </authorList>
    </citation>
    <scope>NUCLEOTIDE SEQUENCE [LARGE SCALE GENOMIC DNA]</scope>
    <source>
        <strain evidence="3">Ta-2019</strain>
    </source>
</reference>
<dbReference type="Pfam" id="PF03399">
    <property type="entry name" value="SAC3_GANP"/>
    <property type="match status" value="1"/>
</dbReference>
<dbReference type="GO" id="GO:0005737">
    <property type="term" value="C:cytoplasm"/>
    <property type="evidence" value="ECO:0007669"/>
    <property type="project" value="TreeGrafter"/>
</dbReference>
<dbReference type="PROSITE" id="PS50250">
    <property type="entry name" value="PCI"/>
    <property type="match status" value="1"/>
</dbReference>
<dbReference type="EMBL" id="JAHRHJ020000006">
    <property type="protein sequence ID" value="KAH9311915.1"/>
    <property type="molecule type" value="Genomic_DNA"/>
</dbReference>
<dbReference type="PANTHER" id="PTHR12436:SF17">
    <property type="entry name" value="SAC3 FAMILY PROTEIN B"/>
    <property type="match status" value="1"/>
</dbReference>
<evidence type="ECO:0000313" key="3">
    <source>
        <dbReference type="EMBL" id="KAH9311915.1"/>
    </source>
</evidence>